<reference evidence="1" key="1">
    <citation type="submission" date="2017-07" db="EMBL/GenBank/DDBJ databases">
        <title>Taro Niue Genome Assembly and Annotation.</title>
        <authorList>
            <person name="Atibalentja N."/>
            <person name="Keating K."/>
            <person name="Fields C.J."/>
        </authorList>
    </citation>
    <scope>NUCLEOTIDE SEQUENCE</scope>
    <source>
        <strain evidence="1">Niue_2</strain>
        <tissue evidence="1">Leaf</tissue>
    </source>
</reference>
<dbReference type="AlphaFoldDB" id="A0A843UHE6"/>
<accession>A0A843UHE6</accession>
<dbReference type="EMBL" id="NMUH01000664">
    <property type="protein sequence ID" value="MQL82968.1"/>
    <property type="molecule type" value="Genomic_DNA"/>
</dbReference>
<keyword evidence="2" id="KW-1185">Reference proteome</keyword>
<name>A0A843UHE6_COLES</name>
<organism evidence="1 2">
    <name type="scientific">Colocasia esculenta</name>
    <name type="common">Wild taro</name>
    <name type="synonym">Arum esculentum</name>
    <dbReference type="NCBI Taxonomy" id="4460"/>
    <lineage>
        <taxon>Eukaryota</taxon>
        <taxon>Viridiplantae</taxon>
        <taxon>Streptophyta</taxon>
        <taxon>Embryophyta</taxon>
        <taxon>Tracheophyta</taxon>
        <taxon>Spermatophyta</taxon>
        <taxon>Magnoliopsida</taxon>
        <taxon>Liliopsida</taxon>
        <taxon>Araceae</taxon>
        <taxon>Aroideae</taxon>
        <taxon>Colocasieae</taxon>
        <taxon>Colocasia</taxon>
    </lineage>
</organism>
<evidence type="ECO:0000313" key="1">
    <source>
        <dbReference type="EMBL" id="MQL82968.1"/>
    </source>
</evidence>
<gene>
    <name evidence="1" type="ORF">Taro_015438</name>
</gene>
<proteinExistence type="predicted"/>
<evidence type="ECO:0000313" key="2">
    <source>
        <dbReference type="Proteomes" id="UP000652761"/>
    </source>
</evidence>
<comment type="caution">
    <text evidence="1">The sequence shown here is derived from an EMBL/GenBank/DDBJ whole genome shotgun (WGS) entry which is preliminary data.</text>
</comment>
<sequence>MVVSNGVLYQVLLAIDRVVLDWRFPLFGSNLASLGTGGIDIPFGRPTCGWSEPLVSRHGAPGVLEHVVSRWVFDSVLSVCLEPVV</sequence>
<dbReference type="Proteomes" id="UP000652761">
    <property type="component" value="Unassembled WGS sequence"/>
</dbReference>
<protein>
    <submittedName>
        <fullName evidence="1">Uncharacterized protein</fullName>
    </submittedName>
</protein>